<name>A0A369M5W3_9ACTN</name>
<dbReference type="OrthoDB" id="9802752at2"/>
<gene>
    <name evidence="1" type="ORF">C1877_00815</name>
</gene>
<dbReference type="RefSeq" id="WP_015539161.1">
    <property type="nucleotide sequence ID" value="NZ_CABMMS010000001.1"/>
</dbReference>
<dbReference type="GeneID" id="78358260"/>
<dbReference type="PANTHER" id="PTHR39426">
    <property type="entry name" value="HOMOLOGY TO DEATH-ON-CURING PROTEIN OF PHAGE P1"/>
    <property type="match status" value="1"/>
</dbReference>
<dbReference type="InterPro" id="IPR036597">
    <property type="entry name" value="Fido-like_dom_sf"/>
</dbReference>
<reference evidence="1 2" key="1">
    <citation type="journal article" date="2018" name="Elife">
        <title>Discovery and characterization of a prevalent human gut bacterial enzyme sufficient for the inactivation of a family of plant toxins.</title>
        <authorList>
            <person name="Koppel N."/>
            <person name="Bisanz J.E."/>
            <person name="Pandelia M.E."/>
            <person name="Turnbaugh P.J."/>
            <person name="Balskus E.P."/>
        </authorList>
    </citation>
    <scope>NUCLEOTIDE SEQUENCE [LARGE SCALE GENOMIC DNA]</scope>
    <source>
        <strain evidence="1 2">3C</strain>
    </source>
</reference>
<evidence type="ECO:0000313" key="1">
    <source>
        <dbReference type="EMBL" id="RDB67020.1"/>
    </source>
</evidence>
<evidence type="ECO:0000313" key="2">
    <source>
        <dbReference type="Proteomes" id="UP000254000"/>
    </source>
</evidence>
<dbReference type="InterPro" id="IPR053737">
    <property type="entry name" value="Type_II_TA_Toxin"/>
</dbReference>
<dbReference type="PIRSF" id="PIRSF018297">
    <property type="entry name" value="Doc"/>
    <property type="match status" value="1"/>
</dbReference>
<dbReference type="Pfam" id="PF02661">
    <property type="entry name" value="Fic"/>
    <property type="match status" value="1"/>
</dbReference>
<sequence>MSAHWEYLTHEDVRAIHSYLIATFGGLDGLRDEGLFDAAIEQPRQTFDGVDLYPSAAEKAARYAYGIVNNHPFADGNKRTGGACIGMFLRLNDIKFKPRHDELLRTVYGVADGTLGYEELVAWIEKQF</sequence>
<dbReference type="GO" id="GO:0016301">
    <property type="term" value="F:kinase activity"/>
    <property type="evidence" value="ECO:0007669"/>
    <property type="project" value="InterPro"/>
</dbReference>
<dbReference type="EMBL" id="PPTS01000001">
    <property type="protein sequence ID" value="RDB67020.1"/>
    <property type="molecule type" value="Genomic_DNA"/>
</dbReference>
<proteinExistence type="predicted"/>
<dbReference type="SUPFAM" id="SSF140931">
    <property type="entry name" value="Fic-like"/>
    <property type="match status" value="1"/>
</dbReference>
<keyword evidence="2" id="KW-1185">Reference proteome</keyword>
<dbReference type="InterPro" id="IPR003812">
    <property type="entry name" value="Fido"/>
</dbReference>
<dbReference type="Gene3D" id="1.20.120.1870">
    <property type="entry name" value="Fic/DOC protein, Fido domain"/>
    <property type="match status" value="1"/>
</dbReference>
<dbReference type="AlphaFoldDB" id="A0A369M5W3"/>
<organism evidence="1 2">
    <name type="scientific">Gordonibacter pamelaeae</name>
    <dbReference type="NCBI Taxonomy" id="471189"/>
    <lineage>
        <taxon>Bacteria</taxon>
        <taxon>Bacillati</taxon>
        <taxon>Actinomycetota</taxon>
        <taxon>Coriobacteriia</taxon>
        <taxon>Eggerthellales</taxon>
        <taxon>Eggerthellaceae</taxon>
        <taxon>Gordonibacter</taxon>
    </lineage>
</organism>
<comment type="caution">
    <text evidence="1">The sequence shown here is derived from an EMBL/GenBank/DDBJ whole genome shotgun (WGS) entry which is preliminary data.</text>
</comment>
<dbReference type="PANTHER" id="PTHR39426:SF1">
    <property type="entry name" value="HOMOLOGY TO DEATH-ON-CURING PROTEIN OF PHAGE P1"/>
    <property type="match status" value="1"/>
</dbReference>
<accession>A0A369M5W3</accession>
<dbReference type="InterPro" id="IPR006440">
    <property type="entry name" value="Doc"/>
</dbReference>
<dbReference type="Proteomes" id="UP000254000">
    <property type="component" value="Unassembled WGS sequence"/>
</dbReference>
<dbReference type="NCBIfam" id="TIGR01550">
    <property type="entry name" value="DOC_P1"/>
    <property type="match status" value="1"/>
</dbReference>
<protein>
    <submittedName>
        <fullName evidence="1">Type II toxin-antitoxin system death-on-curing family toxin</fullName>
    </submittedName>
</protein>
<dbReference type="PROSITE" id="PS51459">
    <property type="entry name" value="FIDO"/>
    <property type="match status" value="1"/>
</dbReference>